<dbReference type="EMBL" id="RRYP01012619">
    <property type="protein sequence ID" value="TNV76994.1"/>
    <property type="molecule type" value="Genomic_DNA"/>
</dbReference>
<gene>
    <name evidence="2" type="ORF">FGO68_gene17033</name>
</gene>
<name>A0A8J8NLD2_HALGN</name>
<accession>A0A8J8NLD2</accession>
<dbReference type="AlphaFoldDB" id="A0A8J8NLD2"/>
<keyword evidence="1" id="KW-0812">Transmembrane</keyword>
<sequence>MPSQYDNTYHWEYSKPSYDTVEEEAKFKAIHEADHVFEVRPPREPTREEQLEYLNWLNNEFLSDPWITHRFRKYTANPKRWAWKNKREVKNQFQFTFFVHALLGGVITAPFAVWVGRRAQHYQGGVPIVPQQRWVHDFPNVDPGYQTRKTFRWWFLGTCIFGGLAFAYATTSTSQKSDPWYQRPDYRPYPAMVPKEDLDVTQRTALESHYQSFRNKQYEEGKKRRTWYRLLFPNDADWTVRDTNHATHTNHFRHHLNE</sequence>
<evidence type="ECO:0000256" key="1">
    <source>
        <dbReference type="SAM" id="Phobius"/>
    </source>
</evidence>
<keyword evidence="1" id="KW-1133">Transmembrane helix</keyword>
<feature type="transmembrane region" description="Helical" evidence="1">
    <location>
        <begin position="151"/>
        <end position="169"/>
    </location>
</feature>
<comment type="caution">
    <text evidence="2">The sequence shown here is derived from an EMBL/GenBank/DDBJ whole genome shotgun (WGS) entry which is preliminary data.</text>
</comment>
<evidence type="ECO:0000313" key="3">
    <source>
        <dbReference type="Proteomes" id="UP000785679"/>
    </source>
</evidence>
<keyword evidence="3" id="KW-1185">Reference proteome</keyword>
<keyword evidence="1" id="KW-0472">Membrane</keyword>
<reference evidence="2" key="1">
    <citation type="submission" date="2019-06" db="EMBL/GenBank/DDBJ databases">
        <authorList>
            <person name="Zheng W."/>
        </authorList>
    </citation>
    <scope>NUCLEOTIDE SEQUENCE</scope>
    <source>
        <strain evidence="2">QDHG01</strain>
    </source>
</reference>
<evidence type="ECO:0000313" key="2">
    <source>
        <dbReference type="EMBL" id="TNV76994.1"/>
    </source>
</evidence>
<dbReference type="Proteomes" id="UP000785679">
    <property type="component" value="Unassembled WGS sequence"/>
</dbReference>
<protein>
    <submittedName>
        <fullName evidence="2">Uncharacterized protein</fullName>
    </submittedName>
</protein>
<feature type="transmembrane region" description="Helical" evidence="1">
    <location>
        <begin position="95"/>
        <end position="115"/>
    </location>
</feature>
<proteinExistence type="predicted"/>
<dbReference type="OrthoDB" id="10404877at2759"/>
<organism evidence="2 3">
    <name type="scientific">Halteria grandinella</name>
    <dbReference type="NCBI Taxonomy" id="5974"/>
    <lineage>
        <taxon>Eukaryota</taxon>
        <taxon>Sar</taxon>
        <taxon>Alveolata</taxon>
        <taxon>Ciliophora</taxon>
        <taxon>Intramacronucleata</taxon>
        <taxon>Spirotrichea</taxon>
        <taxon>Stichotrichia</taxon>
        <taxon>Sporadotrichida</taxon>
        <taxon>Halteriidae</taxon>
        <taxon>Halteria</taxon>
    </lineage>
</organism>